<proteinExistence type="predicted"/>
<reference evidence="1" key="1">
    <citation type="submission" date="2022-04" db="EMBL/GenBank/DDBJ databases">
        <title>Carnegiea gigantea Genome sequencing and assembly v2.</title>
        <authorList>
            <person name="Copetti D."/>
            <person name="Sanderson M.J."/>
            <person name="Burquez A."/>
            <person name="Wojciechowski M.F."/>
        </authorList>
    </citation>
    <scope>NUCLEOTIDE SEQUENCE</scope>
    <source>
        <strain evidence="1">SGP5-SGP5p</strain>
        <tissue evidence="1">Aerial part</tissue>
    </source>
</reference>
<dbReference type="AlphaFoldDB" id="A0A9Q1GK81"/>
<sequence>MLLNEAERLGVLFGRTLRIMELALTELHWSAFESWIEFLRPDFWRRPSARTRIQMLKGPPPLQMMMSRVKPGRGRPPPCWTMTSRREITGENKGGRKRERAQHATFIMAFPPLHDTREMANYMRESFRWRWRRATRPPFPLLDDYQDLCPCFSLSKAERAVLGFEFPEMVYATFYAMLLNDAVELRIASGFLASDLRLSLEDLFPNFTSTEQAAKYVQDTCCWTLRESLAPDTKLLPMDYHDLCPHFDVRVATRYAHNFNIPEMVLAILYAMVVDDAVELGY</sequence>
<keyword evidence="2" id="KW-1185">Reference proteome</keyword>
<comment type="caution">
    <text evidence="1">The sequence shown here is derived from an EMBL/GenBank/DDBJ whole genome shotgun (WGS) entry which is preliminary data.</text>
</comment>
<organism evidence="1 2">
    <name type="scientific">Carnegiea gigantea</name>
    <dbReference type="NCBI Taxonomy" id="171969"/>
    <lineage>
        <taxon>Eukaryota</taxon>
        <taxon>Viridiplantae</taxon>
        <taxon>Streptophyta</taxon>
        <taxon>Embryophyta</taxon>
        <taxon>Tracheophyta</taxon>
        <taxon>Spermatophyta</taxon>
        <taxon>Magnoliopsida</taxon>
        <taxon>eudicotyledons</taxon>
        <taxon>Gunneridae</taxon>
        <taxon>Pentapetalae</taxon>
        <taxon>Caryophyllales</taxon>
        <taxon>Cactineae</taxon>
        <taxon>Cactaceae</taxon>
        <taxon>Cactoideae</taxon>
        <taxon>Echinocereeae</taxon>
        <taxon>Carnegiea</taxon>
    </lineage>
</organism>
<evidence type="ECO:0000313" key="1">
    <source>
        <dbReference type="EMBL" id="KAJ8420615.1"/>
    </source>
</evidence>
<dbReference type="EMBL" id="JAKOGI010003299">
    <property type="protein sequence ID" value="KAJ8420615.1"/>
    <property type="molecule type" value="Genomic_DNA"/>
</dbReference>
<evidence type="ECO:0000313" key="2">
    <source>
        <dbReference type="Proteomes" id="UP001153076"/>
    </source>
</evidence>
<dbReference type="Proteomes" id="UP001153076">
    <property type="component" value="Unassembled WGS sequence"/>
</dbReference>
<name>A0A9Q1GK81_9CARY</name>
<accession>A0A9Q1GK81</accession>
<gene>
    <name evidence="1" type="ORF">Cgig2_015472</name>
</gene>
<protein>
    <submittedName>
        <fullName evidence="1">Uncharacterized protein</fullName>
    </submittedName>
</protein>